<evidence type="ECO:0000313" key="2">
    <source>
        <dbReference type="Proteomes" id="UP000015453"/>
    </source>
</evidence>
<proteinExistence type="predicted"/>
<dbReference type="OrthoDB" id="909602at2759"/>
<accession>S8CEQ6</accession>
<dbReference type="InterPro" id="IPR036132">
    <property type="entry name" value="Vac_ATP_synth_c_sf"/>
</dbReference>
<dbReference type="GO" id="GO:0015078">
    <property type="term" value="F:proton transmembrane transporter activity"/>
    <property type="evidence" value="ECO:0007669"/>
    <property type="project" value="InterPro"/>
</dbReference>
<reference evidence="1 2" key="1">
    <citation type="journal article" date="2013" name="BMC Genomics">
        <title>The miniature genome of a carnivorous plant Genlisea aurea contains a low number of genes and short non-coding sequences.</title>
        <authorList>
            <person name="Leushkin E.V."/>
            <person name="Sutormin R.A."/>
            <person name="Nabieva E.R."/>
            <person name="Penin A.A."/>
            <person name="Kondrashov A.S."/>
            <person name="Logacheva M.D."/>
        </authorList>
    </citation>
    <scope>NUCLEOTIDE SEQUENCE [LARGE SCALE GENOMIC DNA]</scope>
</reference>
<gene>
    <name evidence="1" type="ORF">M569_11808</name>
</gene>
<organism evidence="1 2">
    <name type="scientific">Genlisea aurea</name>
    <dbReference type="NCBI Taxonomy" id="192259"/>
    <lineage>
        <taxon>Eukaryota</taxon>
        <taxon>Viridiplantae</taxon>
        <taxon>Streptophyta</taxon>
        <taxon>Embryophyta</taxon>
        <taxon>Tracheophyta</taxon>
        <taxon>Spermatophyta</taxon>
        <taxon>Magnoliopsida</taxon>
        <taxon>eudicotyledons</taxon>
        <taxon>Gunneridae</taxon>
        <taxon>Pentapetalae</taxon>
        <taxon>asterids</taxon>
        <taxon>lamiids</taxon>
        <taxon>Lamiales</taxon>
        <taxon>Lentibulariaceae</taxon>
        <taxon>Genlisea</taxon>
    </lineage>
</organism>
<name>S8CEQ6_9LAMI</name>
<keyword evidence="2" id="KW-1185">Reference proteome</keyword>
<dbReference type="SUPFAM" id="SSF118203">
    <property type="entry name" value="Vacuolar ATP synthase subunit C"/>
    <property type="match status" value="1"/>
</dbReference>
<dbReference type="GO" id="GO:0033180">
    <property type="term" value="C:proton-transporting V-type ATPase, V1 domain"/>
    <property type="evidence" value="ECO:0007669"/>
    <property type="project" value="InterPro"/>
</dbReference>
<dbReference type="Proteomes" id="UP000015453">
    <property type="component" value="Unassembled WGS sequence"/>
</dbReference>
<sequence length="60" mass="6518">MQSVVMSPPAKSEKKVRSILEKLCDSPLSTYWRSEDEGGVGGFGGDSDAHPYVSFTINLI</sequence>
<dbReference type="EMBL" id="AUSU01005773">
    <property type="protein sequence ID" value="EPS62981.1"/>
    <property type="molecule type" value="Genomic_DNA"/>
</dbReference>
<protein>
    <submittedName>
        <fullName evidence="1">Uncharacterized protein</fullName>
    </submittedName>
</protein>
<comment type="caution">
    <text evidence="1">The sequence shown here is derived from an EMBL/GenBank/DDBJ whole genome shotgun (WGS) entry which is preliminary data.</text>
</comment>
<dbReference type="AlphaFoldDB" id="S8CEQ6"/>
<evidence type="ECO:0000313" key="1">
    <source>
        <dbReference type="EMBL" id="EPS62981.1"/>
    </source>
</evidence>